<dbReference type="STRING" id="407234.SAMN05421795_103246"/>
<gene>
    <name evidence="1" type="ORF">SAMN05421795_103246</name>
</gene>
<dbReference type="OrthoDB" id="9800421at2"/>
<evidence type="ECO:0000313" key="2">
    <source>
        <dbReference type="Proteomes" id="UP000186098"/>
    </source>
</evidence>
<protein>
    <recommendedName>
        <fullName evidence="3">DUF934 domain-containing protein</fullName>
    </recommendedName>
</protein>
<reference evidence="2" key="1">
    <citation type="submission" date="2017-01" db="EMBL/GenBank/DDBJ databases">
        <authorList>
            <person name="Varghese N."/>
            <person name="Submissions S."/>
        </authorList>
    </citation>
    <scope>NUCLEOTIDE SEQUENCE [LARGE SCALE GENOMIC DNA]</scope>
    <source>
        <strain evidence="2">DSM 18714</strain>
    </source>
</reference>
<accession>A0A1N7LMB4</accession>
<dbReference type="Pfam" id="PF06073">
    <property type="entry name" value="DUF934"/>
    <property type="match status" value="1"/>
</dbReference>
<dbReference type="RefSeq" id="WP_076365380.1">
    <property type="nucleotide sequence ID" value="NZ_FTOM01000003.1"/>
</dbReference>
<evidence type="ECO:0000313" key="1">
    <source>
        <dbReference type="EMBL" id="SIS74988.1"/>
    </source>
</evidence>
<dbReference type="Proteomes" id="UP000186098">
    <property type="component" value="Unassembled WGS sequence"/>
</dbReference>
<organism evidence="1 2">
    <name type="scientific">Phaeovulum vinaykumarii</name>
    <dbReference type="NCBI Taxonomy" id="407234"/>
    <lineage>
        <taxon>Bacteria</taxon>
        <taxon>Pseudomonadati</taxon>
        <taxon>Pseudomonadota</taxon>
        <taxon>Alphaproteobacteria</taxon>
        <taxon>Rhodobacterales</taxon>
        <taxon>Paracoccaceae</taxon>
        <taxon>Phaeovulum</taxon>
    </lineage>
</organism>
<dbReference type="EMBL" id="FTOM01000003">
    <property type="protein sequence ID" value="SIS74988.1"/>
    <property type="molecule type" value="Genomic_DNA"/>
</dbReference>
<evidence type="ECO:0008006" key="3">
    <source>
        <dbReference type="Google" id="ProtNLM"/>
    </source>
</evidence>
<keyword evidence="2" id="KW-1185">Reference proteome</keyword>
<dbReference type="InterPro" id="IPR008318">
    <property type="entry name" value="UCP030820"/>
</dbReference>
<dbReference type="AlphaFoldDB" id="A0A1N7LMB4"/>
<sequence length="129" mass="14262">MNENVIVRDDGFHADDWTGAMFEIDPAAEIDLDAALAAPLVRVAFAAMTDGRGFTIARRLRAAGFTGRLRALGPLVSDQYRHARKTGFDEIEIPPALAARQPEAEWLRAAARSRRDHRSLIHGLDATRK</sequence>
<name>A0A1N7LMB4_9RHOB</name>
<proteinExistence type="predicted"/>